<organism evidence="2 3">
    <name type="scientific">Corynebacterium variabile (strain DSM 44702 / CIP 107183 / JCM 12073 / NCIMB 30131)</name>
    <name type="common">Corynebacterium mooreparkense</name>
    <dbReference type="NCBI Taxonomy" id="858619"/>
    <lineage>
        <taxon>Bacteria</taxon>
        <taxon>Bacillati</taxon>
        <taxon>Actinomycetota</taxon>
        <taxon>Actinomycetes</taxon>
        <taxon>Mycobacteriales</taxon>
        <taxon>Corynebacteriaceae</taxon>
        <taxon>Corynebacterium</taxon>
    </lineage>
</organism>
<dbReference type="STRING" id="858619.CVAR_1396"/>
<dbReference type="RefSeq" id="WP_014009915.1">
    <property type="nucleotide sequence ID" value="NC_015859.1"/>
</dbReference>
<dbReference type="GO" id="GO:0016787">
    <property type="term" value="F:hydrolase activity"/>
    <property type="evidence" value="ECO:0007669"/>
    <property type="project" value="InterPro"/>
</dbReference>
<feature type="domain" description="Calcineurin-like phosphoesterase" evidence="1">
    <location>
        <begin position="9"/>
        <end position="214"/>
    </location>
</feature>
<dbReference type="SUPFAM" id="SSF56300">
    <property type="entry name" value="Metallo-dependent phosphatases"/>
    <property type="match status" value="1"/>
</dbReference>
<dbReference type="EMBL" id="CP002917">
    <property type="protein sequence ID" value="AEK36750.1"/>
    <property type="molecule type" value="Genomic_DNA"/>
</dbReference>
<dbReference type="HOGENOM" id="CLU_655090_0_0_11"/>
<dbReference type="Gene3D" id="3.60.21.10">
    <property type="match status" value="1"/>
</dbReference>
<dbReference type="AlphaFoldDB" id="G0HCJ7"/>
<gene>
    <name evidence="2" type="ordered locus">CVAR_1396</name>
</gene>
<evidence type="ECO:0000313" key="3">
    <source>
        <dbReference type="Proteomes" id="UP000006659"/>
    </source>
</evidence>
<dbReference type="Proteomes" id="UP000006659">
    <property type="component" value="Chromosome"/>
</dbReference>
<dbReference type="KEGG" id="cva:CVAR_1396"/>
<dbReference type="InterPro" id="IPR004843">
    <property type="entry name" value="Calcineurin-like_PHP"/>
</dbReference>
<sequence>MSTTPDPNRIAFIGDLHDNIDAFIHTTDLAVSASAATIIQTGDFGFHHPADLELLQLILDERAPGVDYRIIDGNHEDFTLLTPDTAEPTALTRSITHMPRGLRSTVAGVDMLFLGGATSTDRRWRTEGVDWFPTEHITDAQIDRAITAAGTTPSPVDILVTHETGAAAFTALAAGSAHAQDKATDPLSQADRARIDRVLTAVHPAVHIHGHHHTRFAAPLDGELTGTLDIALAKEADDGSVVILDTHGGGPDQWTWSVPVAHRQVITDTGWYPVDEFTVTGFGPLWPWTDTELPWPTPAFTADTPAATVESVTAHRMTLQQFLGRGGGTHRLPRTRWMRLDADKAVQGHPQWAGPAERFTHWLTIEDLSALATHLLDPRPEFDVYRTLSTMPLRWGTAEIRLWAADAAKQHHRRPGKRR</sequence>
<evidence type="ECO:0000259" key="1">
    <source>
        <dbReference type="Pfam" id="PF00149"/>
    </source>
</evidence>
<dbReference type="Pfam" id="PF00149">
    <property type="entry name" value="Metallophos"/>
    <property type="match status" value="1"/>
</dbReference>
<name>G0HCJ7_CORVD</name>
<reference evidence="2 3" key="1">
    <citation type="journal article" date="2011" name="BMC Genomics">
        <title>Complete genome sequence of Corynebacterium variabile DSM 44702 isolated from the surface of smear-ripened cheeses and insights into cheese ripening and flavor generation.</title>
        <authorList>
            <person name="Schroeder J."/>
            <person name="Maus I."/>
            <person name="Trost E."/>
            <person name="Tauch A."/>
        </authorList>
    </citation>
    <scope>NUCLEOTIDE SEQUENCE [LARGE SCALE GENOMIC DNA]</scope>
    <source>
        <strain evidence="3">DSM 44702 / JCM 12073 / NCIMB 30131</strain>
    </source>
</reference>
<dbReference type="CDD" id="cd00838">
    <property type="entry name" value="MPP_superfamily"/>
    <property type="match status" value="1"/>
</dbReference>
<accession>G0HCJ7</accession>
<dbReference type="InterPro" id="IPR029052">
    <property type="entry name" value="Metallo-depent_PP-like"/>
</dbReference>
<proteinExistence type="predicted"/>
<evidence type="ECO:0000313" key="2">
    <source>
        <dbReference type="EMBL" id="AEK36750.1"/>
    </source>
</evidence>
<protein>
    <recommendedName>
        <fullName evidence="1">Calcineurin-like phosphoesterase domain-containing protein</fullName>
    </recommendedName>
</protein>
<dbReference type="eggNOG" id="COG0639">
    <property type="taxonomic scope" value="Bacteria"/>
</dbReference>